<dbReference type="InterPro" id="IPR000305">
    <property type="entry name" value="GIY-YIG_endonuc"/>
</dbReference>
<name>A0ABX6V5Q6_9GAMM</name>
<dbReference type="EMBL" id="CP045503">
    <property type="protein sequence ID" value="QPG57672.1"/>
    <property type="molecule type" value="Genomic_DNA"/>
</dbReference>
<reference evidence="2" key="1">
    <citation type="submission" date="2021-07" db="EMBL/GenBank/DDBJ databases">
        <title>Shewanella sp. YLB-07 whole genome sequence.</title>
        <authorList>
            <person name="Yu L."/>
        </authorList>
    </citation>
    <scope>NUCLEOTIDE SEQUENCE</scope>
    <source>
        <strain evidence="2">YLB-08</strain>
    </source>
</reference>
<evidence type="ECO:0000313" key="3">
    <source>
        <dbReference type="Proteomes" id="UP000316416"/>
    </source>
</evidence>
<accession>A0ABX6V5Q6</accession>
<dbReference type="InterPro" id="IPR035901">
    <property type="entry name" value="GIY-YIG_endonuc_sf"/>
</dbReference>
<dbReference type="Gene3D" id="3.40.1440.10">
    <property type="entry name" value="GIY-YIG endonuclease"/>
    <property type="match status" value="1"/>
</dbReference>
<gene>
    <name evidence="2" type="ORF">FM038_009610</name>
</gene>
<feature type="domain" description="GIY-YIG" evidence="1">
    <location>
        <begin position="24"/>
        <end position="109"/>
    </location>
</feature>
<protein>
    <submittedName>
        <fullName evidence="2">GIY-YIG nuclease family protein</fullName>
    </submittedName>
</protein>
<dbReference type="PROSITE" id="PS50164">
    <property type="entry name" value="GIY_YIG"/>
    <property type="match status" value="1"/>
</dbReference>
<organism evidence="2 3">
    <name type="scientific">Shewanella eurypsychrophilus</name>
    <dbReference type="NCBI Taxonomy" id="2593656"/>
    <lineage>
        <taxon>Bacteria</taxon>
        <taxon>Pseudomonadati</taxon>
        <taxon>Pseudomonadota</taxon>
        <taxon>Gammaproteobacteria</taxon>
        <taxon>Alteromonadales</taxon>
        <taxon>Shewanellaceae</taxon>
        <taxon>Shewanella</taxon>
    </lineage>
</organism>
<dbReference type="Proteomes" id="UP000316416">
    <property type="component" value="Chromosome"/>
</dbReference>
<sequence length="141" mass="16366">MAAQTYSLEFEGYWREPKKGSVPAASGIYNVYTCLFNESKKTVTLKKHLYTGESQNVRERLSDHEKQPEWEKHLKTGEVLCFSVAKVSSTYRVRCEAAIINQHKPPVNTEYVNNFPFDETTMNLSGKIKFLQENFTVYRKD</sequence>
<proteinExistence type="predicted"/>
<evidence type="ECO:0000259" key="1">
    <source>
        <dbReference type="PROSITE" id="PS50164"/>
    </source>
</evidence>
<keyword evidence="3" id="KW-1185">Reference proteome</keyword>
<dbReference type="CDD" id="cd00719">
    <property type="entry name" value="GIY-YIG_SF"/>
    <property type="match status" value="1"/>
</dbReference>
<dbReference type="RefSeq" id="WP_142870491.1">
    <property type="nucleotide sequence ID" value="NZ_CP045503.2"/>
</dbReference>
<dbReference type="Pfam" id="PF01541">
    <property type="entry name" value="GIY-YIG"/>
    <property type="match status" value="1"/>
</dbReference>
<evidence type="ECO:0000313" key="2">
    <source>
        <dbReference type="EMBL" id="QPG57672.1"/>
    </source>
</evidence>